<evidence type="ECO:0000313" key="5">
    <source>
        <dbReference type="EMBL" id="GAI38348.1"/>
    </source>
</evidence>
<dbReference type="PANTHER" id="PTHR43833:SF5">
    <property type="entry name" value="TRK SYSTEM POTASSIUM UPTAKE PROTEIN TRKA"/>
    <property type="match status" value="1"/>
</dbReference>
<dbReference type="SUPFAM" id="SSF51735">
    <property type="entry name" value="NAD(P)-binding Rossmann-fold domains"/>
    <property type="match status" value="1"/>
</dbReference>
<evidence type="ECO:0000259" key="4">
    <source>
        <dbReference type="PROSITE" id="PS51202"/>
    </source>
</evidence>
<evidence type="ECO:0000256" key="2">
    <source>
        <dbReference type="ARBA" id="ARBA00023065"/>
    </source>
</evidence>
<gene>
    <name evidence="5" type="ORF">S06H3_44291</name>
</gene>
<evidence type="ECO:0000256" key="1">
    <source>
        <dbReference type="ARBA" id="ARBA00022448"/>
    </source>
</evidence>
<evidence type="ECO:0000259" key="3">
    <source>
        <dbReference type="PROSITE" id="PS51201"/>
    </source>
</evidence>
<dbReference type="InterPro" id="IPR036291">
    <property type="entry name" value="NAD(P)-bd_dom_sf"/>
</dbReference>
<dbReference type="PANTHER" id="PTHR43833">
    <property type="entry name" value="POTASSIUM CHANNEL PROTEIN 2-RELATED-RELATED"/>
    <property type="match status" value="1"/>
</dbReference>
<dbReference type="Pfam" id="PF02254">
    <property type="entry name" value="TrkA_N"/>
    <property type="match status" value="1"/>
</dbReference>
<dbReference type="GO" id="GO:0008324">
    <property type="term" value="F:monoatomic cation transmembrane transporter activity"/>
    <property type="evidence" value="ECO:0007669"/>
    <property type="project" value="InterPro"/>
</dbReference>
<dbReference type="EMBL" id="BARV01027530">
    <property type="protein sequence ID" value="GAI38348.1"/>
    <property type="molecule type" value="Genomic_DNA"/>
</dbReference>
<dbReference type="Gene3D" id="3.30.70.1450">
    <property type="entry name" value="Regulator of K+ conductance, C-terminal domain"/>
    <property type="match status" value="1"/>
</dbReference>
<proteinExistence type="predicted"/>
<dbReference type="PROSITE" id="PS51201">
    <property type="entry name" value="RCK_N"/>
    <property type="match status" value="1"/>
</dbReference>
<protein>
    <submittedName>
        <fullName evidence="5">Uncharacterized protein</fullName>
    </submittedName>
</protein>
<dbReference type="InterPro" id="IPR050721">
    <property type="entry name" value="Trk_Ktr_HKT_K-transport"/>
</dbReference>
<dbReference type="SUPFAM" id="SSF116726">
    <property type="entry name" value="TrkA C-terminal domain-like"/>
    <property type="match status" value="1"/>
</dbReference>
<dbReference type="InterPro" id="IPR036721">
    <property type="entry name" value="RCK_C_sf"/>
</dbReference>
<name>X1N433_9ZZZZ</name>
<dbReference type="PROSITE" id="PS51202">
    <property type="entry name" value="RCK_C"/>
    <property type="match status" value="1"/>
</dbReference>
<dbReference type="AlphaFoldDB" id="X1N433"/>
<feature type="domain" description="RCK C-terminal" evidence="4">
    <location>
        <begin position="109"/>
        <end position="191"/>
    </location>
</feature>
<feature type="domain" description="RCK N-terminal" evidence="3">
    <location>
        <begin position="1"/>
        <end position="91"/>
    </location>
</feature>
<dbReference type="InterPro" id="IPR003148">
    <property type="entry name" value="RCK_N"/>
</dbReference>
<organism evidence="5">
    <name type="scientific">marine sediment metagenome</name>
    <dbReference type="NCBI Taxonomy" id="412755"/>
    <lineage>
        <taxon>unclassified sequences</taxon>
        <taxon>metagenomes</taxon>
        <taxon>ecological metagenomes</taxon>
    </lineage>
</organism>
<dbReference type="InterPro" id="IPR006037">
    <property type="entry name" value="RCK_C"/>
</dbReference>
<dbReference type="Pfam" id="PF02080">
    <property type="entry name" value="TrkA_C"/>
    <property type="match status" value="1"/>
</dbReference>
<reference evidence="5" key="1">
    <citation type="journal article" date="2014" name="Front. Microbiol.">
        <title>High frequency of phylogenetically diverse reductive dehalogenase-homologous genes in deep subseafloor sedimentary metagenomes.</title>
        <authorList>
            <person name="Kawai M."/>
            <person name="Futagami T."/>
            <person name="Toyoda A."/>
            <person name="Takaki Y."/>
            <person name="Nishi S."/>
            <person name="Hori S."/>
            <person name="Arai W."/>
            <person name="Tsubouchi T."/>
            <person name="Morono Y."/>
            <person name="Uchiyama I."/>
            <person name="Ito T."/>
            <person name="Fujiyama A."/>
            <person name="Inagaki F."/>
            <person name="Takami H."/>
        </authorList>
    </citation>
    <scope>NUCLEOTIDE SEQUENCE</scope>
    <source>
        <strain evidence="5">Expedition CK06-06</strain>
    </source>
</reference>
<keyword evidence="1" id="KW-0813">Transport</keyword>
<dbReference type="Gene3D" id="3.40.50.720">
    <property type="entry name" value="NAD(P)-binding Rossmann-like Domain"/>
    <property type="match status" value="1"/>
</dbReference>
<comment type="caution">
    <text evidence="5">The sequence shown here is derived from an EMBL/GenBank/DDBJ whole genome shotgun (WGS) entry which is preliminary data.</text>
</comment>
<accession>X1N433</accession>
<dbReference type="GO" id="GO:0006813">
    <property type="term" value="P:potassium ion transport"/>
    <property type="evidence" value="ECO:0007669"/>
    <property type="project" value="InterPro"/>
</dbReference>
<sequence length="192" mass="20964">MEKNATFCQIINDELGSVCIRGDGCEMATLAEIGTARADMFIAVTGDDEDNLVACQVAKHKFNVPRTTARVRNPQNEPIFKKLGIDVTVSSTNLILESIKEEVPTHPLTHLLTIRDKGLEIVEVKIPPESTTVGKPIKELSLPPGSRLVLIIPKEHKPRVPASDTILRDGDRVIAVTTPESEEALRAVLRGT</sequence>
<keyword evidence="2" id="KW-0406">Ion transport</keyword>